<keyword evidence="1" id="KW-1133">Transmembrane helix</keyword>
<keyword evidence="1" id="KW-0812">Transmembrane</keyword>
<accession>A0A2P2QAB0</accession>
<sequence length="53" mass="6076">MKQFVLRTTVSIRRHHHGAAVPRIGFLTGGGIGCWFELLLCVMLRLYLIFLFS</sequence>
<dbReference type="PROSITE" id="PS51257">
    <property type="entry name" value="PROKAR_LIPOPROTEIN"/>
    <property type="match status" value="1"/>
</dbReference>
<protein>
    <submittedName>
        <fullName evidence="2">Uncharacterized protein</fullName>
    </submittedName>
</protein>
<keyword evidence="1" id="KW-0472">Membrane</keyword>
<reference evidence="2" key="1">
    <citation type="submission" date="2018-02" db="EMBL/GenBank/DDBJ databases">
        <title>Rhizophora mucronata_Transcriptome.</title>
        <authorList>
            <person name="Meera S.P."/>
            <person name="Sreeshan A."/>
            <person name="Augustine A."/>
        </authorList>
    </citation>
    <scope>NUCLEOTIDE SEQUENCE</scope>
    <source>
        <tissue evidence="2">Leaf</tissue>
    </source>
</reference>
<dbReference type="EMBL" id="GGEC01083442">
    <property type="protein sequence ID" value="MBX63926.1"/>
    <property type="molecule type" value="Transcribed_RNA"/>
</dbReference>
<name>A0A2P2QAB0_RHIMU</name>
<proteinExistence type="predicted"/>
<feature type="transmembrane region" description="Helical" evidence="1">
    <location>
        <begin position="21"/>
        <end position="50"/>
    </location>
</feature>
<evidence type="ECO:0000313" key="2">
    <source>
        <dbReference type="EMBL" id="MBX63926.1"/>
    </source>
</evidence>
<organism evidence="2">
    <name type="scientific">Rhizophora mucronata</name>
    <name type="common">Asiatic mangrove</name>
    <dbReference type="NCBI Taxonomy" id="61149"/>
    <lineage>
        <taxon>Eukaryota</taxon>
        <taxon>Viridiplantae</taxon>
        <taxon>Streptophyta</taxon>
        <taxon>Embryophyta</taxon>
        <taxon>Tracheophyta</taxon>
        <taxon>Spermatophyta</taxon>
        <taxon>Magnoliopsida</taxon>
        <taxon>eudicotyledons</taxon>
        <taxon>Gunneridae</taxon>
        <taxon>Pentapetalae</taxon>
        <taxon>rosids</taxon>
        <taxon>fabids</taxon>
        <taxon>Malpighiales</taxon>
        <taxon>Rhizophoraceae</taxon>
        <taxon>Rhizophora</taxon>
    </lineage>
</organism>
<dbReference type="AlphaFoldDB" id="A0A2P2QAB0"/>
<evidence type="ECO:0000256" key="1">
    <source>
        <dbReference type="SAM" id="Phobius"/>
    </source>
</evidence>